<gene>
    <name evidence="1" type="ORF">NLG97_g9062</name>
</gene>
<organism evidence="1 2">
    <name type="scientific">Lecanicillium saksenae</name>
    <dbReference type="NCBI Taxonomy" id="468837"/>
    <lineage>
        <taxon>Eukaryota</taxon>
        <taxon>Fungi</taxon>
        <taxon>Dikarya</taxon>
        <taxon>Ascomycota</taxon>
        <taxon>Pezizomycotina</taxon>
        <taxon>Sordariomycetes</taxon>
        <taxon>Hypocreomycetidae</taxon>
        <taxon>Hypocreales</taxon>
        <taxon>Cordycipitaceae</taxon>
        <taxon>Lecanicillium</taxon>
    </lineage>
</organism>
<accession>A0ACC1QIY1</accession>
<proteinExistence type="predicted"/>
<name>A0ACC1QIY1_9HYPO</name>
<evidence type="ECO:0000313" key="1">
    <source>
        <dbReference type="EMBL" id="KAJ3476643.1"/>
    </source>
</evidence>
<keyword evidence="2" id="KW-1185">Reference proteome</keyword>
<protein>
    <submittedName>
        <fullName evidence="1">Uncharacterized protein</fullName>
    </submittedName>
</protein>
<dbReference type="Proteomes" id="UP001148737">
    <property type="component" value="Unassembled WGS sequence"/>
</dbReference>
<sequence>MLQFGDLPFELRALIWSFAILPRVTYLRIECGDDPTGQKDYFASREPTPSILHACRESRQLALDHYQKVKLYPDSSERGVWINFAMDIVDFGVWKSARFTHYLPMIRRVRLYFDFENEFCYGLYLEELPLMVNLEQCFVYVDRFQPWSLRSDGLACAREDVYFIDKEHEKMINATALDARDGNDAGQIRSQDAMPAPSDAELVKIPVRGRAKLQQRPAQLT</sequence>
<reference evidence="1" key="1">
    <citation type="submission" date="2022-07" db="EMBL/GenBank/DDBJ databases">
        <title>Genome Sequence of Lecanicillium saksenae.</title>
        <authorList>
            <person name="Buettner E."/>
        </authorList>
    </citation>
    <scope>NUCLEOTIDE SEQUENCE</scope>
    <source>
        <strain evidence="1">VT-O1</strain>
    </source>
</reference>
<dbReference type="EMBL" id="JANAKD010001766">
    <property type="protein sequence ID" value="KAJ3476643.1"/>
    <property type="molecule type" value="Genomic_DNA"/>
</dbReference>
<evidence type="ECO:0000313" key="2">
    <source>
        <dbReference type="Proteomes" id="UP001148737"/>
    </source>
</evidence>
<comment type="caution">
    <text evidence="1">The sequence shown here is derived from an EMBL/GenBank/DDBJ whole genome shotgun (WGS) entry which is preliminary data.</text>
</comment>